<sequence length="43" mass="4930">MNAYKPIVQGWKKASLLQNAAFSRQVQEKKALCSAMILMQQYL</sequence>
<gene>
    <name evidence="1" type="ORF">PI23P_04182</name>
</gene>
<comment type="caution">
    <text evidence="1">The sequence shown here is derived from an EMBL/GenBank/DDBJ whole genome shotgun (WGS) entry which is preliminary data.</text>
</comment>
<dbReference type="Proteomes" id="UP000003053">
    <property type="component" value="Unassembled WGS sequence"/>
</dbReference>
<dbReference type="AlphaFoldDB" id="A4BXH3"/>
<keyword evidence="2" id="KW-1185">Reference proteome</keyword>
<protein>
    <submittedName>
        <fullName evidence="1">Uncharacterized protein</fullName>
    </submittedName>
</protein>
<name>A4BXH3_9FLAO</name>
<proteinExistence type="predicted"/>
<reference evidence="1 2" key="1">
    <citation type="submission" date="2006-02" db="EMBL/GenBank/DDBJ databases">
        <authorList>
            <person name="Murray A."/>
            <person name="Staley J."/>
            <person name="Ferriera S."/>
            <person name="Johnson J."/>
            <person name="Kravitz S."/>
            <person name="Halpern A."/>
            <person name="Remington K."/>
            <person name="Beeson K."/>
            <person name="Tran B."/>
            <person name="Rogers Y.-H."/>
            <person name="Friedman R."/>
            <person name="Venter J.C."/>
        </authorList>
    </citation>
    <scope>NUCLEOTIDE SEQUENCE [LARGE SCALE GENOMIC DNA]</scope>
    <source>
        <strain evidence="1 2">23-P</strain>
    </source>
</reference>
<organism evidence="1 2">
    <name type="scientific">Polaribacter irgensii 23-P</name>
    <dbReference type="NCBI Taxonomy" id="313594"/>
    <lineage>
        <taxon>Bacteria</taxon>
        <taxon>Pseudomonadati</taxon>
        <taxon>Bacteroidota</taxon>
        <taxon>Flavobacteriia</taxon>
        <taxon>Flavobacteriales</taxon>
        <taxon>Flavobacteriaceae</taxon>
    </lineage>
</organism>
<evidence type="ECO:0000313" key="1">
    <source>
        <dbReference type="EMBL" id="EAR13664.1"/>
    </source>
</evidence>
<accession>A4BXH3</accession>
<dbReference type="HOGENOM" id="CLU_3237477_0_0_10"/>
<evidence type="ECO:0000313" key="2">
    <source>
        <dbReference type="Proteomes" id="UP000003053"/>
    </source>
</evidence>
<dbReference type="EMBL" id="AAOG01000001">
    <property type="protein sequence ID" value="EAR13664.1"/>
    <property type="molecule type" value="Genomic_DNA"/>
</dbReference>